<protein>
    <recommendedName>
        <fullName evidence="1">Death domain-containing protein</fullName>
    </recommendedName>
</protein>
<name>A0AAN0JU91_AMPQE</name>
<dbReference type="EnsemblMetazoa" id="XM_020004896.1">
    <property type="protein sequence ID" value="XP_019860455.1"/>
    <property type="gene ID" value="LOC109588782"/>
</dbReference>
<dbReference type="InterPro" id="IPR011029">
    <property type="entry name" value="DEATH-like_dom_sf"/>
</dbReference>
<dbReference type="CDD" id="cd01670">
    <property type="entry name" value="Death"/>
    <property type="match status" value="1"/>
</dbReference>
<keyword evidence="3" id="KW-1185">Reference proteome</keyword>
<evidence type="ECO:0000259" key="1">
    <source>
        <dbReference type="PROSITE" id="PS50017"/>
    </source>
</evidence>
<dbReference type="SUPFAM" id="SSF47986">
    <property type="entry name" value="DEATH domain"/>
    <property type="match status" value="1"/>
</dbReference>
<evidence type="ECO:0000313" key="3">
    <source>
        <dbReference type="Proteomes" id="UP000007879"/>
    </source>
</evidence>
<dbReference type="KEGG" id="aqu:109588782"/>
<evidence type="ECO:0000313" key="2">
    <source>
        <dbReference type="EnsemblMetazoa" id="XP_019860455.1"/>
    </source>
</evidence>
<organism evidence="2 3">
    <name type="scientific">Amphimedon queenslandica</name>
    <name type="common">Sponge</name>
    <dbReference type="NCBI Taxonomy" id="400682"/>
    <lineage>
        <taxon>Eukaryota</taxon>
        <taxon>Metazoa</taxon>
        <taxon>Porifera</taxon>
        <taxon>Demospongiae</taxon>
        <taxon>Heteroscleromorpha</taxon>
        <taxon>Haplosclerida</taxon>
        <taxon>Niphatidae</taxon>
        <taxon>Amphimedon</taxon>
    </lineage>
</organism>
<dbReference type="Gene3D" id="1.10.10.10">
    <property type="entry name" value="Winged helix-like DNA-binding domain superfamily/Winged helix DNA-binding domain"/>
    <property type="match status" value="1"/>
</dbReference>
<accession>A0AAN0JU91</accession>
<sequence length="892" mass="101528">MSSPRSSLPSHSRYQDFIGVSDEELSIDDFDSVYEAVRPLSALWKSIAISLRLRISTINRIEATTGGATPHPLPPLPVAFINVSDKELSIDDFYSVYDKVRPLSACWRQIAISLRLRIDTINRIETNSRGDAISCLQKVIEYWLKKDYDYERHGAPCTFRSDIAHRVMKECTSLIKNCGINIHFLVDKLLEHKIINIRQKRGIIDGYTKQTAGERMDKLLNLISTPIRAIGEVFGIFLDILREEGTRRTIALVNKLLQKYDSFDNAPDQVQFDDSTSNIAHRIMTENASLIKNCGIDVSSLAEKLLEHNIINAREKREIIYGNTGQSAGERMDKVLDIISSSIRMDEEYPGYFVLGTHSDDNKATPEKVQKYNKELLSFTSGSKAEKGYQIIPAIIDCEIIHPVNTMLKSGPDRQEISKKLCDKILIDKNSNDIFPMPVRWFAFELTLLKKAGNGSCLKTHDVLSIGRSLEMKKEDTEQALLYLHNSTIILYYPEVLPDIVFVDPHPILDTLSRLLALTYKIDVTLLTKKRVDIIDSDNLHKLRKRGTFTESLLDMLNGDKGFSTSDFIRLLLHLHIIAKTEDDDYFIPSALPSYTGTHPGSDTVNPLLIVWQNSNKEILPVPRGIFPLAVVNLMIKINKLKKVKNLQFCFPLATNQESQKYFRYQDAMSFCVDDVFNDIQVGTIHFIKKHRHIEIHFTGHKDDALKYCPEIREAVTEAINSSSVAINLKLSHKLAFACCSTEKCYCIVTNEAEETIKCTLCPKRAIISGQEKYWTWFHVTHQSSTEVMTNPCTLDITRLKDVRSSLQESNFFESKWLDLSDQLGLLPDTSDFIETNYSDVSRRLRETLIKWLDGADDASPSWGSLVKALEAIGQKNVAEHIRCKWIKRKHT</sequence>
<dbReference type="Proteomes" id="UP000007879">
    <property type="component" value="Unassembled WGS sequence"/>
</dbReference>
<dbReference type="InterPro" id="IPR036388">
    <property type="entry name" value="WH-like_DNA-bd_sf"/>
</dbReference>
<dbReference type="Pfam" id="PF00531">
    <property type="entry name" value="Death"/>
    <property type="match status" value="1"/>
</dbReference>
<dbReference type="PROSITE" id="PS50017">
    <property type="entry name" value="DEATH_DOMAIN"/>
    <property type="match status" value="1"/>
</dbReference>
<dbReference type="GeneID" id="109588782"/>
<dbReference type="AlphaFoldDB" id="A0AAN0JU91"/>
<dbReference type="RefSeq" id="XP_019860455.1">
    <property type="nucleotide sequence ID" value="XM_020004896.1"/>
</dbReference>
<dbReference type="GO" id="GO:0007165">
    <property type="term" value="P:signal transduction"/>
    <property type="evidence" value="ECO:0007669"/>
    <property type="project" value="InterPro"/>
</dbReference>
<dbReference type="InterPro" id="IPR000488">
    <property type="entry name" value="Death_dom"/>
</dbReference>
<feature type="domain" description="Death" evidence="1">
    <location>
        <begin position="816"/>
        <end position="883"/>
    </location>
</feature>
<dbReference type="Gene3D" id="1.10.533.10">
    <property type="entry name" value="Death Domain, Fas"/>
    <property type="match status" value="1"/>
</dbReference>
<reference evidence="3" key="1">
    <citation type="journal article" date="2010" name="Nature">
        <title>The Amphimedon queenslandica genome and the evolution of animal complexity.</title>
        <authorList>
            <person name="Srivastava M."/>
            <person name="Simakov O."/>
            <person name="Chapman J."/>
            <person name="Fahey B."/>
            <person name="Gauthier M.E."/>
            <person name="Mitros T."/>
            <person name="Richards G.S."/>
            <person name="Conaco C."/>
            <person name="Dacre M."/>
            <person name="Hellsten U."/>
            <person name="Larroux C."/>
            <person name="Putnam N.H."/>
            <person name="Stanke M."/>
            <person name="Adamska M."/>
            <person name="Darling A."/>
            <person name="Degnan S.M."/>
            <person name="Oakley T.H."/>
            <person name="Plachetzki D.C."/>
            <person name="Zhai Y."/>
            <person name="Adamski M."/>
            <person name="Calcino A."/>
            <person name="Cummins S.F."/>
            <person name="Goodstein D.M."/>
            <person name="Harris C."/>
            <person name="Jackson D.J."/>
            <person name="Leys S.P."/>
            <person name="Shu S."/>
            <person name="Woodcroft B.J."/>
            <person name="Vervoort M."/>
            <person name="Kosik K.S."/>
            <person name="Manning G."/>
            <person name="Degnan B.M."/>
            <person name="Rokhsar D.S."/>
        </authorList>
    </citation>
    <scope>NUCLEOTIDE SEQUENCE [LARGE SCALE GENOMIC DNA]</scope>
</reference>
<proteinExistence type="predicted"/>
<reference evidence="2" key="2">
    <citation type="submission" date="2024-06" db="UniProtKB">
        <authorList>
            <consortium name="EnsemblMetazoa"/>
        </authorList>
    </citation>
    <scope>IDENTIFICATION</scope>
</reference>